<dbReference type="GeneID" id="109260597"/>
<feature type="compositionally biased region" description="Gly residues" evidence="1">
    <location>
        <begin position="115"/>
        <end position="124"/>
    </location>
</feature>
<feature type="compositionally biased region" description="Basic residues" evidence="1">
    <location>
        <begin position="256"/>
        <end position="267"/>
    </location>
</feature>
<gene>
    <name evidence="3" type="primary">LOC109260597</name>
</gene>
<organism evidence="2 3">
    <name type="scientific">Panthera pardus</name>
    <name type="common">Leopard</name>
    <name type="synonym">Felis pardus</name>
    <dbReference type="NCBI Taxonomy" id="9691"/>
    <lineage>
        <taxon>Eukaryota</taxon>
        <taxon>Metazoa</taxon>
        <taxon>Chordata</taxon>
        <taxon>Craniata</taxon>
        <taxon>Vertebrata</taxon>
        <taxon>Euteleostomi</taxon>
        <taxon>Mammalia</taxon>
        <taxon>Eutheria</taxon>
        <taxon>Laurasiatheria</taxon>
        <taxon>Carnivora</taxon>
        <taxon>Feliformia</taxon>
        <taxon>Felidae</taxon>
        <taxon>Pantherinae</taxon>
        <taxon>Panthera</taxon>
    </lineage>
</organism>
<evidence type="ECO:0000256" key="1">
    <source>
        <dbReference type="SAM" id="MobiDB-lite"/>
    </source>
</evidence>
<feature type="compositionally biased region" description="Basic and acidic residues" evidence="1">
    <location>
        <begin position="1"/>
        <end position="12"/>
    </location>
</feature>
<dbReference type="RefSeq" id="XP_053761278.1">
    <property type="nucleotide sequence ID" value="XM_053905303.1"/>
</dbReference>
<feature type="region of interest" description="Disordered" evidence="1">
    <location>
        <begin position="111"/>
        <end position="191"/>
    </location>
</feature>
<feature type="compositionally biased region" description="Low complexity" evidence="1">
    <location>
        <begin position="221"/>
        <end position="250"/>
    </location>
</feature>
<keyword evidence="2" id="KW-1185">Reference proteome</keyword>
<feature type="region of interest" description="Disordered" evidence="1">
    <location>
        <begin position="1"/>
        <end position="28"/>
    </location>
</feature>
<sequence length="414" mass="44551">MPHDDEGRDRSEVLPSLGTPKIDRNHQKLAESRGIERLFHGLRRNQTDQHLDSGLLASRTPRQISSPCGIAYRASQPVSQASHHHHHHQELPASEVYPQFLPVRGSQAALESSIWGGGGGGGRSGQAPRASTAAQRGYPRRGPHTRQSPTPPQLAGHAGKAGREAVPPSWSKKLEPRGLAGQSRRRGTESDLGVLTVRRLCAGRSRAGKGLGAARTREAHGAGSTPRAPSSSPAAQGPGAQPAPLRAGQGTWLSASRRHPTTRPRPRKKDEPRGAQNGDRRRPSAYRSPPRLRPPGRRLPSLGPGSAAPSHHGARAPRRPLSRALSAPAAPRVPVGAAPRDAPLQPRAALLRAERAENAYEERLLTNRSRGSGFIKFLNVHTGNHNVQPGFRTLQKCQYPLSFAPLFTPSFAFN</sequence>
<evidence type="ECO:0000313" key="2">
    <source>
        <dbReference type="Proteomes" id="UP001165780"/>
    </source>
</evidence>
<feature type="compositionally biased region" description="Basic residues" evidence="1">
    <location>
        <begin position="312"/>
        <end position="321"/>
    </location>
</feature>
<dbReference type="AlphaFoldDB" id="A0A9W2VS23"/>
<feature type="compositionally biased region" description="Basic and acidic residues" evidence="1">
    <location>
        <begin position="268"/>
        <end position="282"/>
    </location>
</feature>
<feature type="region of interest" description="Disordered" evidence="1">
    <location>
        <begin position="206"/>
        <end position="340"/>
    </location>
</feature>
<dbReference type="Proteomes" id="UP001165780">
    <property type="component" value="Unplaced"/>
</dbReference>
<evidence type="ECO:0000313" key="3">
    <source>
        <dbReference type="RefSeq" id="XP_053761278.1"/>
    </source>
</evidence>
<name>A0A9W2VS23_PANPR</name>
<feature type="compositionally biased region" description="Low complexity" evidence="1">
    <location>
        <begin position="322"/>
        <end position="340"/>
    </location>
</feature>
<reference evidence="3" key="1">
    <citation type="submission" date="2025-08" db="UniProtKB">
        <authorList>
            <consortium name="RefSeq"/>
        </authorList>
    </citation>
    <scope>IDENTIFICATION</scope>
    <source>
        <tissue evidence="3">Whole blood</tissue>
    </source>
</reference>
<accession>A0A9W2VS23</accession>
<protein>
    <submittedName>
        <fullName evidence="3">Voltage-dependent P/Q-type calcium channel subunit alpha-1A-like</fullName>
    </submittedName>
</protein>
<proteinExistence type="predicted"/>